<feature type="transmembrane region" description="Helical" evidence="5">
    <location>
        <begin position="108"/>
        <end position="124"/>
    </location>
</feature>
<accession>A0A6J6JLI7</accession>
<evidence type="ECO:0000259" key="6">
    <source>
        <dbReference type="Pfam" id="PF07291"/>
    </source>
</evidence>
<comment type="subcellular location">
    <subcellularLocation>
        <location evidence="1">Membrane</location>
        <topology evidence="1">Multi-pass membrane protein</topology>
    </subcellularLocation>
</comment>
<dbReference type="EMBL" id="CAEZVQ010000089">
    <property type="protein sequence ID" value="CAB4637836.1"/>
    <property type="molecule type" value="Genomic_DNA"/>
</dbReference>
<keyword evidence="2 5" id="KW-0812">Transmembrane</keyword>
<protein>
    <submittedName>
        <fullName evidence="7">Unannotated protein</fullName>
    </submittedName>
</protein>
<evidence type="ECO:0000256" key="5">
    <source>
        <dbReference type="SAM" id="Phobius"/>
    </source>
</evidence>
<gene>
    <name evidence="7" type="ORF">UFOPK2086_00741</name>
</gene>
<dbReference type="Pfam" id="PF07291">
    <property type="entry name" value="MauE"/>
    <property type="match status" value="1"/>
</dbReference>
<dbReference type="InterPro" id="IPR009908">
    <property type="entry name" value="Methylamine_util_MauE"/>
</dbReference>
<organism evidence="7">
    <name type="scientific">freshwater metagenome</name>
    <dbReference type="NCBI Taxonomy" id="449393"/>
    <lineage>
        <taxon>unclassified sequences</taxon>
        <taxon>metagenomes</taxon>
        <taxon>ecological metagenomes</taxon>
    </lineage>
</organism>
<proteinExistence type="predicted"/>
<evidence type="ECO:0000256" key="4">
    <source>
        <dbReference type="ARBA" id="ARBA00023136"/>
    </source>
</evidence>
<evidence type="ECO:0000256" key="3">
    <source>
        <dbReference type="ARBA" id="ARBA00022989"/>
    </source>
</evidence>
<reference evidence="7" key="1">
    <citation type="submission" date="2020-05" db="EMBL/GenBank/DDBJ databases">
        <authorList>
            <person name="Chiriac C."/>
            <person name="Salcher M."/>
            <person name="Ghai R."/>
            <person name="Kavagutti S V."/>
        </authorList>
    </citation>
    <scope>NUCLEOTIDE SEQUENCE</scope>
</reference>
<evidence type="ECO:0000256" key="2">
    <source>
        <dbReference type="ARBA" id="ARBA00022692"/>
    </source>
</evidence>
<dbReference type="AlphaFoldDB" id="A0A6J6JLI7"/>
<sequence>MIARLCAGVVGVLIALAGASKVTDYKQWKRDARAQNVWPAVAVVLPPLELLLGALLIVLVPSPQVLGAATLLLLIFTAFLLAQIATKSTVPCACFGSKSKRPPSMRDVARNLAMMALLFVAAALS</sequence>
<dbReference type="GO" id="GO:0030416">
    <property type="term" value="P:methylamine metabolic process"/>
    <property type="evidence" value="ECO:0007669"/>
    <property type="project" value="InterPro"/>
</dbReference>
<feature type="transmembrane region" description="Helical" evidence="5">
    <location>
        <begin position="37"/>
        <end position="58"/>
    </location>
</feature>
<keyword evidence="4 5" id="KW-0472">Membrane</keyword>
<evidence type="ECO:0000256" key="1">
    <source>
        <dbReference type="ARBA" id="ARBA00004141"/>
    </source>
</evidence>
<evidence type="ECO:0000313" key="7">
    <source>
        <dbReference type="EMBL" id="CAB4637836.1"/>
    </source>
</evidence>
<keyword evidence="3 5" id="KW-1133">Transmembrane helix</keyword>
<name>A0A6J6JLI7_9ZZZZ</name>
<dbReference type="GO" id="GO:0016020">
    <property type="term" value="C:membrane"/>
    <property type="evidence" value="ECO:0007669"/>
    <property type="project" value="UniProtKB-SubCell"/>
</dbReference>
<feature type="domain" description="Methylamine utilisation protein MauE" evidence="6">
    <location>
        <begin position="2"/>
        <end position="123"/>
    </location>
</feature>
<feature type="transmembrane region" description="Helical" evidence="5">
    <location>
        <begin position="65"/>
        <end position="85"/>
    </location>
</feature>